<gene>
    <name evidence="8" type="ORF">ACFS25_10480</name>
</gene>
<keyword evidence="9" id="KW-1185">Reference proteome</keyword>
<evidence type="ECO:0000256" key="3">
    <source>
        <dbReference type="ARBA" id="ARBA00022553"/>
    </source>
</evidence>
<evidence type="ECO:0000256" key="1">
    <source>
        <dbReference type="ARBA" id="ARBA00000085"/>
    </source>
</evidence>
<evidence type="ECO:0000313" key="8">
    <source>
        <dbReference type="EMBL" id="MFD2934210.1"/>
    </source>
</evidence>
<evidence type="ECO:0000259" key="6">
    <source>
        <dbReference type="PROSITE" id="PS50109"/>
    </source>
</evidence>
<dbReference type="SMART" id="SM00387">
    <property type="entry name" value="HATPase_c"/>
    <property type="match status" value="1"/>
</dbReference>
<feature type="domain" description="Histidine kinase" evidence="6">
    <location>
        <begin position="893"/>
        <end position="1115"/>
    </location>
</feature>
<organism evidence="8 9">
    <name type="scientific">Spirosoma flavum</name>
    <dbReference type="NCBI Taxonomy" id="2048557"/>
    <lineage>
        <taxon>Bacteria</taxon>
        <taxon>Pseudomonadati</taxon>
        <taxon>Bacteroidota</taxon>
        <taxon>Cytophagia</taxon>
        <taxon>Cytophagales</taxon>
        <taxon>Cytophagaceae</taxon>
        <taxon>Spirosoma</taxon>
    </lineage>
</organism>
<dbReference type="Gene3D" id="3.30.565.10">
    <property type="entry name" value="Histidine kinase-like ATPase, C-terminal domain"/>
    <property type="match status" value="1"/>
</dbReference>
<dbReference type="InterPro" id="IPR036097">
    <property type="entry name" value="HisK_dim/P_sf"/>
</dbReference>
<dbReference type="InterPro" id="IPR015943">
    <property type="entry name" value="WD40/YVTN_repeat-like_dom_sf"/>
</dbReference>
<feature type="signal peptide" evidence="5">
    <location>
        <begin position="1"/>
        <end position="21"/>
    </location>
</feature>
<dbReference type="SMART" id="SM00388">
    <property type="entry name" value="HisKA"/>
    <property type="match status" value="1"/>
</dbReference>
<comment type="catalytic activity">
    <reaction evidence="1">
        <text>ATP + protein L-histidine = ADP + protein N-phospho-L-histidine.</text>
        <dbReference type="EC" id="2.7.13.3"/>
    </reaction>
</comment>
<reference evidence="9" key="1">
    <citation type="journal article" date="2019" name="Int. J. Syst. Evol. Microbiol.">
        <title>The Global Catalogue of Microorganisms (GCM) 10K type strain sequencing project: providing services to taxonomists for standard genome sequencing and annotation.</title>
        <authorList>
            <consortium name="The Broad Institute Genomics Platform"/>
            <consortium name="The Broad Institute Genome Sequencing Center for Infectious Disease"/>
            <person name="Wu L."/>
            <person name="Ma J."/>
        </authorList>
    </citation>
    <scope>NUCLEOTIDE SEQUENCE [LARGE SCALE GENOMIC DNA]</scope>
    <source>
        <strain evidence="9">KCTC 52490</strain>
    </source>
</reference>
<dbReference type="InterPro" id="IPR036890">
    <property type="entry name" value="HATPase_C_sf"/>
</dbReference>
<feature type="domain" description="Response regulatory" evidence="7">
    <location>
        <begin position="1135"/>
        <end position="1248"/>
    </location>
</feature>
<dbReference type="InterPro" id="IPR005467">
    <property type="entry name" value="His_kinase_dom"/>
</dbReference>
<dbReference type="EC" id="2.7.13.3" evidence="2"/>
<name>A0ABW6AK99_9BACT</name>
<dbReference type="EMBL" id="JBHUOM010000002">
    <property type="protein sequence ID" value="MFD2934210.1"/>
    <property type="molecule type" value="Genomic_DNA"/>
</dbReference>
<dbReference type="Gene3D" id="1.10.287.130">
    <property type="match status" value="1"/>
</dbReference>
<dbReference type="PROSITE" id="PS50110">
    <property type="entry name" value="RESPONSE_REGULATORY"/>
    <property type="match status" value="2"/>
</dbReference>
<dbReference type="Pfam" id="PF02518">
    <property type="entry name" value="HATPase_c"/>
    <property type="match status" value="1"/>
</dbReference>
<sequence>MPVRFIYLLLVGLLVVQTANAQRQNIRFTHLTTNQGLSQNNVTCILQDRRGFMWFGTQDGLNKYDGYTYTLYRNDPQKSSSLSHSYIRTLFEDKQGRLWVGTDDGGLSLFDANTESFINYKHIPGLKNSLSYNKVIAIAQDAKGYLWIGTDGGGLDRFNPEQKTFTHFTHQAANPASLSYNVVSSVWIDRAGVVWAGTLGGGLNKLDQTTNSFTHYQHNPTDQQSLSHDRVTTCFEDTKGRFWIGTEGGGLNLLDRAKGAFTHYKQTTTQPSQLTHNDVMALAEDKDHNLWIGTQNGGIDLLHPDGTFSYYTYQEANSRGLNNGSIYSMYRDRVGTMWVGTYSGGVNKLDAATQKFMLYQRTRININNLTNNNILTIREDQQGDLWLGTDGGGINILKKGQTVFTAYQDTSQNAYTIGSNYVLAIYEDADKSIWTGNYKGGLSLFNRAKGNFSSKGDFSQLSISAILEARNGIMWLGTLEDGLIRYDKTTGSFIRYRPNSTQAGNLNYHTVTTLWEDRTGNIWMGTEGGGLNVFHPDKNKFTQYINDSQNPKSLSNNLVNVLFESSTGQIWIGTNGGLNQFDASTQTFKAYRQSDGLPNEVVQGILEDNRGTLWLSTNKGLTAFNPKTHTIRNFDTSDGLQGSSFNRMSCYKSPGGQLFFGGLGGLNSFYPDSLRYNQFVPPVYITDFQIFNKSVSVQDEKSPLKKAITETRDITLSYQQSVLSFGFAALNYTVSSNNEYAYKLEGFDKNWINAGTKRTATYTNLDPGDYVFRVKASNNDGVWNKTGTFVNLHIIPPFWETWWFRGLLALMLLSSLYAIYRLRVKNIKRQQMSLQKQVWERTSEVMQQKQALLNQAGDLLVMNEKLAQQSVQEQQAREEAETSNKAKSVFLATMSHEIRTPMNGVIGMTSLLEDTVLSDEQRDYTSTIRSCGESLLGVINDILDFSKIESGHLEIEQQDIDLRDCIEGVLDMFAGKAAQIGLDLIYQIDHQVPTQVISDGLRLRQILINLVGNAIKFTPQGEIVVSVHLVNRLPDEAVELAFEVRDTGIGIAANKLDRLFKAFSQVDSSHARQYGGTGLGLVISQRLIELMGGSIHVESEEGNGTSFHFTLLSRVSQQAKRQYVYVHAGANDGKSVLLIDDNQTNRIILKAQLEQWHLVPTVASSGQQALEILGQGTPFDLVITDRQMPHMDGIELASKIKVKYPDLPIMLLSSMGDESRKTHADLFSAILTKPVHQQQLAQLIQQALKDKPVVSPPVADRPESAYSVEFAQKYPLRILVAEDNLINVKLLVRVLNKLGYSPAVAHNGQEVLTSSPQEFDLILMDVQMPEMDGLEATRLIRQLPIQQPWIIALTANAMQEDRGICLEAGMDEYVTKPPDLELLKKSLQQVALSSSRRKMLAE</sequence>
<feature type="chain" id="PRO_5046834161" description="histidine kinase" evidence="5">
    <location>
        <begin position="22"/>
        <end position="1402"/>
    </location>
</feature>
<protein>
    <recommendedName>
        <fullName evidence="2">histidine kinase</fullName>
        <ecNumber evidence="2">2.7.13.3</ecNumber>
    </recommendedName>
</protein>
<dbReference type="SMART" id="SM00448">
    <property type="entry name" value="REC"/>
    <property type="match status" value="2"/>
</dbReference>
<proteinExistence type="predicted"/>
<feature type="modified residue" description="4-aspartylphosphate" evidence="4">
    <location>
        <position position="1185"/>
    </location>
</feature>
<dbReference type="Pfam" id="PF07495">
    <property type="entry name" value="Y_Y_Y"/>
    <property type="match status" value="1"/>
</dbReference>
<dbReference type="InterPro" id="IPR011006">
    <property type="entry name" value="CheY-like_superfamily"/>
</dbReference>
<dbReference type="Proteomes" id="UP001597512">
    <property type="component" value="Unassembled WGS sequence"/>
</dbReference>
<feature type="domain" description="Response regulatory" evidence="7">
    <location>
        <begin position="1277"/>
        <end position="1391"/>
    </location>
</feature>
<dbReference type="Pfam" id="PF07494">
    <property type="entry name" value="Reg_prop"/>
    <property type="match status" value="9"/>
</dbReference>
<dbReference type="InterPro" id="IPR004358">
    <property type="entry name" value="Sig_transdc_His_kin-like_C"/>
</dbReference>
<dbReference type="InterPro" id="IPR001789">
    <property type="entry name" value="Sig_transdc_resp-reg_receiver"/>
</dbReference>
<keyword evidence="5" id="KW-0732">Signal</keyword>
<keyword evidence="3 4" id="KW-0597">Phosphoprotein</keyword>
<dbReference type="InterPro" id="IPR003594">
    <property type="entry name" value="HATPase_dom"/>
</dbReference>
<dbReference type="Gene3D" id="3.40.50.2300">
    <property type="match status" value="2"/>
</dbReference>
<feature type="modified residue" description="4-aspartylphosphate" evidence="4">
    <location>
        <position position="1325"/>
    </location>
</feature>
<dbReference type="PRINTS" id="PR00344">
    <property type="entry name" value="BCTRLSENSOR"/>
</dbReference>
<dbReference type="PANTHER" id="PTHR43547">
    <property type="entry name" value="TWO-COMPONENT HISTIDINE KINASE"/>
    <property type="match status" value="1"/>
</dbReference>
<comment type="caution">
    <text evidence="8">The sequence shown here is derived from an EMBL/GenBank/DDBJ whole genome shotgun (WGS) entry which is preliminary data.</text>
</comment>
<evidence type="ECO:0000256" key="2">
    <source>
        <dbReference type="ARBA" id="ARBA00012438"/>
    </source>
</evidence>
<dbReference type="SUPFAM" id="SSF63829">
    <property type="entry name" value="Calcium-dependent phosphotriesterase"/>
    <property type="match status" value="4"/>
</dbReference>
<dbReference type="CDD" id="cd17546">
    <property type="entry name" value="REC_hyHK_CKI1_RcsC-like"/>
    <property type="match status" value="1"/>
</dbReference>
<dbReference type="Pfam" id="PF00072">
    <property type="entry name" value="Response_reg"/>
    <property type="match status" value="2"/>
</dbReference>
<evidence type="ECO:0000256" key="5">
    <source>
        <dbReference type="SAM" id="SignalP"/>
    </source>
</evidence>
<dbReference type="Gene3D" id="2.60.40.10">
    <property type="entry name" value="Immunoglobulins"/>
    <property type="match status" value="1"/>
</dbReference>
<dbReference type="Gene3D" id="2.130.10.10">
    <property type="entry name" value="YVTN repeat-like/Quinoprotein amine dehydrogenase"/>
    <property type="match status" value="3"/>
</dbReference>
<dbReference type="CDD" id="cd00146">
    <property type="entry name" value="PKD"/>
    <property type="match status" value="1"/>
</dbReference>
<accession>A0ABW6AK99</accession>
<evidence type="ECO:0000259" key="7">
    <source>
        <dbReference type="PROSITE" id="PS50110"/>
    </source>
</evidence>
<dbReference type="SUPFAM" id="SSF55874">
    <property type="entry name" value="ATPase domain of HSP90 chaperone/DNA topoisomerase II/histidine kinase"/>
    <property type="match status" value="1"/>
</dbReference>
<dbReference type="PROSITE" id="PS50109">
    <property type="entry name" value="HIS_KIN"/>
    <property type="match status" value="1"/>
</dbReference>
<dbReference type="CDD" id="cd00082">
    <property type="entry name" value="HisKA"/>
    <property type="match status" value="1"/>
</dbReference>
<dbReference type="SUPFAM" id="SSF47384">
    <property type="entry name" value="Homodimeric domain of signal transducing histidine kinase"/>
    <property type="match status" value="1"/>
</dbReference>
<dbReference type="InterPro" id="IPR011123">
    <property type="entry name" value="Y_Y_Y"/>
</dbReference>
<evidence type="ECO:0000313" key="9">
    <source>
        <dbReference type="Proteomes" id="UP001597512"/>
    </source>
</evidence>
<dbReference type="SUPFAM" id="SSF52172">
    <property type="entry name" value="CheY-like"/>
    <property type="match status" value="2"/>
</dbReference>
<dbReference type="InterPro" id="IPR003661">
    <property type="entry name" value="HisK_dim/P_dom"/>
</dbReference>
<evidence type="ECO:0000256" key="4">
    <source>
        <dbReference type="PROSITE-ProRule" id="PRU00169"/>
    </source>
</evidence>
<dbReference type="CDD" id="cd00156">
    <property type="entry name" value="REC"/>
    <property type="match status" value="1"/>
</dbReference>
<dbReference type="InterPro" id="IPR013783">
    <property type="entry name" value="Ig-like_fold"/>
</dbReference>
<dbReference type="RefSeq" id="WP_381499675.1">
    <property type="nucleotide sequence ID" value="NZ_JBHUOM010000002.1"/>
</dbReference>
<dbReference type="CDD" id="cd16922">
    <property type="entry name" value="HATPase_EvgS-ArcB-TorS-like"/>
    <property type="match status" value="1"/>
</dbReference>
<dbReference type="Pfam" id="PF00512">
    <property type="entry name" value="HisKA"/>
    <property type="match status" value="1"/>
</dbReference>
<dbReference type="InterPro" id="IPR011110">
    <property type="entry name" value="Reg_prop"/>
</dbReference>
<dbReference type="PANTHER" id="PTHR43547:SF2">
    <property type="entry name" value="HYBRID SIGNAL TRANSDUCTION HISTIDINE KINASE C"/>
    <property type="match status" value="1"/>
</dbReference>